<evidence type="ECO:0000256" key="6">
    <source>
        <dbReference type="SAM" id="Phobius"/>
    </source>
</evidence>
<dbReference type="InterPro" id="IPR002293">
    <property type="entry name" value="AA/rel_permease1"/>
</dbReference>
<protein>
    <submittedName>
        <fullName evidence="7">APC family permease</fullName>
    </submittedName>
</protein>
<keyword evidence="3 6" id="KW-0812">Transmembrane</keyword>
<feature type="transmembrane region" description="Helical" evidence="6">
    <location>
        <begin position="129"/>
        <end position="151"/>
    </location>
</feature>
<evidence type="ECO:0000313" key="7">
    <source>
        <dbReference type="EMBL" id="TGY41651.1"/>
    </source>
</evidence>
<feature type="transmembrane region" description="Helical" evidence="6">
    <location>
        <begin position="283"/>
        <end position="311"/>
    </location>
</feature>
<proteinExistence type="predicted"/>
<evidence type="ECO:0000256" key="3">
    <source>
        <dbReference type="ARBA" id="ARBA00022692"/>
    </source>
</evidence>
<organism evidence="7 8">
    <name type="scientific">Clostridium sartagoforme</name>
    <dbReference type="NCBI Taxonomy" id="84031"/>
    <lineage>
        <taxon>Bacteria</taxon>
        <taxon>Bacillati</taxon>
        <taxon>Bacillota</taxon>
        <taxon>Clostridia</taxon>
        <taxon>Eubacteriales</taxon>
        <taxon>Clostridiaceae</taxon>
        <taxon>Clostridium</taxon>
    </lineage>
</organism>
<dbReference type="GO" id="GO:0022857">
    <property type="term" value="F:transmembrane transporter activity"/>
    <property type="evidence" value="ECO:0007669"/>
    <property type="project" value="InterPro"/>
</dbReference>
<dbReference type="AlphaFoldDB" id="A0A4S2DL18"/>
<dbReference type="Gene3D" id="1.20.1740.10">
    <property type="entry name" value="Amino acid/polyamine transporter I"/>
    <property type="match status" value="1"/>
</dbReference>
<keyword evidence="2" id="KW-1003">Cell membrane</keyword>
<comment type="caution">
    <text evidence="7">The sequence shown here is derived from an EMBL/GenBank/DDBJ whole genome shotgun (WGS) entry which is preliminary data.</text>
</comment>
<comment type="subcellular location">
    <subcellularLocation>
        <location evidence="1">Cell membrane</location>
        <topology evidence="1">Multi-pass membrane protein</topology>
    </subcellularLocation>
</comment>
<dbReference type="PANTHER" id="PTHR42770">
    <property type="entry name" value="AMINO ACID TRANSPORTER-RELATED"/>
    <property type="match status" value="1"/>
</dbReference>
<feature type="transmembrane region" description="Helical" evidence="6">
    <location>
        <begin position="332"/>
        <end position="350"/>
    </location>
</feature>
<dbReference type="Pfam" id="PF13520">
    <property type="entry name" value="AA_permease_2"/>
    <property type="match status" value="1"/>
</dbReference>
<dbReference type="Proteomes" id="UP000306888">
    <property type="component" value="Unassembled WGS sequence"/>
</dbReference>
<evidence type="ECO:0000313" key="8">
    <source>
        <dbReference type="Proteomes" id="UP000306888"/>
    </source>
</evidence>
<feature type="transmembrane region" description="Helical" evidence="6">
    <location>
        <begin position="202"/>
        <end position="224"/>
    </location>
</feature>
<feature type="transmembrane region" description="Helical" evidence="6">
    <location>
        <begin position="163"/>
        <end position="182"/>
    </location>
</feature>
<dbReference type="RefSeq" id="WP_136007394.1">
    <property type="nucleotide sequence ID" value="NZ_SRYR01000006.1"/>
</dbReference>
<evidence type="ECO:0000256" key="4">
    <source>
        <dbReference type="ARBA" id="ARBA00022989"/>
    </source>
</evidence>
<sequence length="436" mass="48155">MKKYLNRLDVFSIVVGGIIGWGSFMLPGTKFLKEAGVINTAIGLILGALCIIVIERNYEVMMSNQNEEGGEFAFTYNNLGKKHGFIVGWFLTLAYFTMIPLNATAFPLVIKKLVGGVLEFGYLYNVAGYNVYIGEILAASIIILIFAYFNIRGLKESTRIQNIIIVILISMVFLVFIGMIFKGEREAFVQTYIKEYSFDIKAIAMVFAITPFAFIGFDAIPQLSNEYKFSAKKASIVAVTGLIIGTLIYNILNIITALAYTPEQAVLLEWATGSAVLGTLGKVAFFMLIMALCGAVWSGINGFMICSSKLLGSVARYKMLPDKMGKVNRSGVYKNAILFLTSISLIAPWFGREVIIWIVDMSSLGAAVAYLYVSYIAYRKTEKKSGKVFSILGVMISILFILLLLLPMSPAGLGKESMISLLIWSVMGIIFYFNIK</sequence>
<feature type="transmembrane region" description="Helical" evidence="6">
    <location>
        <begin position="418"/>
        <end position="435"/>
    </location>
</feature>
<feature type="transmembrane region" description="Helical" evidence="6">
    <location>
        <begin position="388"/>
        <end position="406"/>
    </location>
</feature>
<dbReference type="EMBL" id="SRYR01000006">
    <property type="protein sequence ID" value="TGY41651.1"/>
    <property type="molecule type" value="Genomic_DNA"/>
</dbReference>
<accession>A0A4S2DL18</accession>
<reference evidence="7 8" key="1">
    <citation type="submission" date="2019-04" db="EMBL/GenBank/DDBJ databases">
        <title>Microbes associate with the intestines of laboratory mice.</title>
        <authorList>
            <person name="Navarre W."/>
            <person name="Wong E."/>
            <person name="Huang K."/>
            <person name="Tropini C."/>
            <person name="Ng K."/>
            <person name="Yu B."/>
        </authorList>
    </citation>
    <scope>NUCLEOTIDE SEQUENCE [LARGE SCALE GENOMIC DNA]</scope>
    <source>
        <strain evidence="7 8">NM50_B9-20</strain>
    </source>
</reference>
<keyword evidence="8" id="KW-1185">Reference proteome</keyword>
<name>A0A4S2DL18_9CLOT</name>
<feature type="transmembrane region" description="Helical" evidence="6">
    <location>
        <begin position="236"/>
        <end position="260"/>
    </location>
</feature>
<feature type="transmembrane region" description="Helical" evidence="6">
    <location>
        <begin position="36"/>
        <end position="54"/>
    </location>
</feature>
<evidence type="ECO:0000256" key="2">
    <source>
        <dbReference type="ARBA" id="ARBA00022475"/>
    </source>
</evidence>
<keyword evidence="5 6" id="KW-0472">Membrane</keyword>
<dbReference type="InterPro" id="IPR050367">
    <property type="entry name" value="APC_superfamily"/>
</dbReference>
<feature type="transmembrane region" description="Helical" evidence="6">
    <location>
        <begin position="7"/>
        <end position="24"/>
    </location>
</feature>
<dbReference type="PIRSF" id="PIRSF006060">
    <property type="entry name" value="AA_transporter"/>
    <property type="match status" value="1"/>
</dbReference>
<dbReference type="OrthoDB" id="178667at2"/>
<dbReference type="PANTHER" id="PTHR42770:SF7">
    <property type="entry name" value="MEMBRANE PROTEIN"/>
    <property type="match status" value="1"/>
</dbReference>
<gene>
    <name evidence="7" type="ORF">E5347_11605</name>
</gene>
<evidence type="ECO:0000256" key="1">
    <source>
        <dbReference type="ARBA" id="ARBA00004651"/>
    </source>
</evidence>
<keyword evidence="4 6" id="KW-1133">Transmembrane helix</keyword>
<dbReference type="GO" id="GO:0005886">
    <property type="term" value="C:plasma membrane"/>
    <property type="evidence" value="ECO:0007669"/>
    <property type="project" value="UniProtKB-SubCell"/>
</dbReference>
<feature type="transmembrane region" description="Helical" evidence="6">
    <location>
        <begin position="356"/>
        <end position="376"/>
    </location>
</feature>
<feature type="transmembrane region" description="Helical" evidence="6">
    <location>
        <begin position="86"/>
        <end position="109"/>
    </location>
</feature>
<evidence type="ECO:0000256" key="5">
    <source>
        <dbReference type="ARBA" id="ARBA00023136"/>
    </source>
</evidence>